<dbReference type="EMBL" id="KV440976">
    <property type="protein sequence ID" value="OAD76176.1"/>
    <property type="molecule type" value="Genomic_DNA"/>
</dbReference>
<feature type="compositionally biased region" description="Acidic residues" evidence="1">
    <location>
        <begin position="1"/>
        <end position="14"/>
    </location>
</feature>
<dbReference type="AlphaFoldDB" id="A0A162Q0V5"/>
<keyword evidence="3" id="KW-1185">Reference proteome</keyword>
<feature type="compositionally biased region" description="Basic and acidic residues" evidence="1">
    <location>
        <begin position="440"/>
        <end position="453"/>
    </location>
</feature>
<evidence type="ECO:0000256" key="1">
    <source>
        <dbReference type="SAM" id="MobiDB-lite"/>
    </source>
</evidence>
<name>A0A162Q0V5_PHYB8</name>
<feature type="region of interest" description="Disordered" evidence="1">
    <location>
        <begin position="415"/>
        <end position="458"/>
    </location>
</feature>
<reference evidence="3" key="1">
    <citation type="submission" date="2015-06" db="EMBL/GenBank/DDBJ databases">
        <title>Expansion of signal transduction pathways in fungi by whole-genome duplication.</title>
        <authorList>
            <consortium name="DOE Joint Genome Institute"/>
            <person name="Corrochano L.M."/>
            <person name="Kuo A."/>
            <person name="Marcet-Houben M."/>
            <person name="Polaino S."/>
            <person name="Salamov A."/>
            <person name="Villalobos J.M."/>
            <person name="Alvarez M.I."/>
            <person name="Avalos J."/>
            <person name="Benito E.P."/>
            <person name="Benoit I."/>
            <person name="Burger G."/>
            <person name="Camino L.P."/>
            <person name="Canovas D."/>
            <person name="Cerda-Olmedo E."/>
            <person name="Cheng J.-F."/>
            <person name="Dominguez A."/>
            <person name="Elias M."/>
            <person name="Eslava A.P."/>
            <person name="Glaser F."/>
            <person name="Grimwood J."/>
            <person name="Gutierrez G."/>
            <person name="Heitman J."/>
            <person name="Henrissat B."/>
            <person name="Iturriaga E.A."/>
            <person name="Lang B.F."/>
            <person name="Lavin J.L."/>
            <person name="Lee S."/>
            <person name="Li W."/>
            <person name="Lindquist E."/>
            <person name="Lopez-Garcia S."/>
            <person name="Luque E.M."/>
            <person name="Marcos A.T."/>
            <person name="Martin J."/>
            <person name="McCluskey K."/>
            <person name="Medina H.R."/>
            <person name="Miralles-Duran A."/>
            <person name="Miyazaki A."/>
            <person name="Munoz-Torres E."/>
            <person name="Oguiza J.A."/>
            <person name="Ohm R."/>
            <person name="Olmedo M."/>
            <person name="Orejas M."/>
            <person name="Ortiz-Castellanos L."/>
            <person name="Pisabarro A.G."/>
            <person name="Rodriguez-Romero J."/>
            <person name="Ruiz-Herrera J."/>
            <person name="Ruiz-Vazquez R."/>
            <person name="Sanz C."/>
            <person name="Schackwitz W."/>
            <person name="Schmutz J."/>
            <person name="Shahriari M."/>
            <person name="Shelest E."/>
            <person name="Silva-Franco F."/>
            <person name="Soanes D."/>
            <person name="Syed K."/>
            <person name="Tagua V.G."/>
            <person name="Talbot N.J."/>
            <person name="Thon M."/>
            <person name="De vries R.P."/>
            <person name="Wiebenga A."/>
            <person name="Yadav J.S."/>
            <person name="Braun E.L."/>
            <person name="Baker S."/>
            <person name="Garre V."/>
            <person name="Horwitz B."/>
            <person name="Torres-Martinez S."/>
            <person name="Idnurm A."/>
            <person name="Herrera-Estrella A."/>
            <person name="Gabaldon T."/>
            <person name="Grigoriev I.V."/>
        </authorList>
    </citation>
    <scope>NUCLEOTIDE SEQUENCE [LARGE SCALE GENOMIC DNA]</scope>
    <source>
        <strain evidence="3">NRRL 1555(-)</strain>
    </source>
</reference>
<organism evidence="2 3">
    <name type="scientific">Phycomyces blakesleeanus (strain ATCC 8743b / DSM 1359 / FGSC 10004 / NBRC 33097 / NRRL 1555)</name>
    <dbReference type="NCBI Taxonomy" id="763407"/>
    <lineage>
        <taxon>Eukaryota</taxon>
        <taxon>Fungi</taxon>
        <taxon>Fungi incertae sedis</taxon>
        <taxon>Mucoromycota</taxon>
        <taxon>Mucoromycotina</taxon>
        <taxon>Mucoromycetes</taxon>
        <taxon>Mucorales</taxon>
        <taxon>Phycomycetaceae</taxon>
        <taxon>Phycomyces</taxon>
    </lineage>
</organism>
<evidence type="ECO:0000313" key="3">
    <source>
        <dbReference type="Proteomes" id="UP000077315"/>
    </source>
</evidence>
<dbReference type="Proteomes" id="UP000077315">
    <property type="component" value="Unassembled WGS sequence"/>
</dbReference>
<dbReference type="InParanoid" id="A0A162Q0V5"/>
<proteinExistence type="predicted"/>
<protein>
    <submittedName>
        <fullName evidence="2">Uncharacterized protein</fullName>
    </submittedName>
</protein>
<feature type="compositionally biased region" description="Polar residues" evidence="1">
    <location>
        <begin position="161"/>
        <end position="185"/>
    </location>
</feature>
<feature type="compositionally biased region" description="Basic and acidic residues" evidence="1">
    <location>
        <begin position="59"/>
        <end position="82"/>
    </location>
</feature>
<sequence length="466" mass="52121">MNNDNIVEDLDLEVMMENLPSGSEMSDQEDYESNSSLSSEEDSDSDSNSNEILSPKSTNIDEHSDREDALMTENPQDHAKQDEEIDSDEEFMTEIIIKKNPIKDNKNKDISNVDHAQKVLENKVLIENKNEVSSETTTPIPENKNKPSSEDIDMEEAPEITTPTLENMDGTNLTNASKSETQSAEALSEDKHKDTLKDVEITEAPEENTGIPVVNDQSNSNNIQTIEPSASFHPMSENILRKEETVVEGTDETRHQPENIDKLRADNDRQTPSTLPDFPLSIGKMYKAPYMDKFYYTQEAYEAISLNASPNETIQKMKETTSFASFLNLKKQFGQEKTIERNDKGTRPAPDTVSKETHIPVPVRHNMNEGLRMGSLTLPSHSTSPKALHIAENSINSTKPAKPEFSLDALLESITDRPADPIPPIEKPPVLAMKRKSRPDKKYPKNNKPERNTLSDIEVAAMAAGL</sequence>
<dbReference type="GeneID" id="28991850"/>
<gene>
    <name evidence="2" type="ORF">PHYBLDRAFT_143160</name>
</gene>
<evidence type="ECO:0000313" key="2">
    <source>
        <dbReference type="EMBL" id="OAD76176.1"/>
    </source>
</evidence>
<feature type="compositionally biased region" description="Acidic residues" evidence="1">
    <location>
        <begin position="83"/>
        <end position="92"/>
    </location>
</feature>
<feature type="region of interest" description="Disordered" evidence="1">
    <location>
        <begin position="1"/>
        <end position="92"/>
    </location>
</feature>
<dbReference type="VEuPathDB" id="FungiDB:PHYBLDRAFT_143160"/>
<feature type="compositionally biased region" description="Basic and acidic residues" evidence="1">
    <location>
        <begin position="188"/>
        <end position="200"/>
    </location>
</feature>
<feature type="region of interest" description="Disordered" evidence="1">
    <location>
        <begin position="128"/>
        <end position="222"/>
    </location>
</feature>
<dbReference type="OrthoDB" id="10456769at2759"/>
<dbReference type="RefSeq" id="XP_018294216.1">
    <property type="nucleotide sequence ID" value="XM_018430944.1"/>
</dbReference>
<accession>A0A162Q0V5</accession>